<organism evidence="2 3">
    <name type="scientific">Vibrio inusitatus NBRC 102082</name>
    <dbReference type="NCBI Taxonomy" id="1219070"/>
    <lineage>
        <taxon>Bacteria</taxon>
        <taxon>Pseudomonadati</taxon>
        <taxon>Pseudomonadota</taxon>
        <taxon>Gammaproteobacteria</taxon>
        <taxon>Vibrionales</taxon>
        <taxon>Vibrionaceae</taxon>
        <taxon>Vibrio</taxon>
    </lineage>
</organism>
<dbReference type="OrthoDB" id="5901694at2"/>
<proteinExistence type="predicted"/>
<evidence type="ECO:0000313" key="3">
    <source>
        <dbReference type="Proteomes" id="UP000318717"/>
    </source>
</evidence>
<keyword evidence="3" id="KW-1185">Reference proteome</keyword>
<dbReference type="Proteomes" id="UP000318717">
    <property type="component" value="Unassembled WGS sequence"/>
</dbReference>
<dbReference type="RefSeq" id="WP_141346397.1">
    <property type="nucleotide sequence ID" value="NZ_BJLF01000014.1"/>
</dbReference>
<dbReference type="AlphaFoldDB" id="A0A4Y3HXW2"/>
<comment type="caution">
    <text evidence="2">The sequence shown here is derived from an EMBL/GenBank/DDBJ whole genome shotgun (WGS) entry which is preliminary data.</text>
</comment>
<sequence length="76" mass="8579">MNLKVIIILSLLLAVIYLGFNSNIPQLNAFKNFITGTFTTEVAENRAGTSNDNRRRRSAPEPYEEDTEVDANVYVE</sequence>
<evidence type="ECO:0000256" key="1">
    <source>
        <dbReference type="SAM" id="MobiDB-lite"/>
    </source>
</evidence>
<name>A0A4Y3HXW2_9VIBR</name>
<gene>
    <name evidence="2" type="ORF">VIN01S_27310</name>
</gene>
<accession>A0A4Y3HXW2</accession>
<feature type="region of interest" description="Disordered" evidence="1">
    <location>
        <begin position="44"/>
        <end position="76"/>
    </location>
</feature>
<reference evidence="2 3" key="1">
    <citation type="submission" date="2019-06" db="EMBL/GenBank/DDBJ databases">
        <title>Whole genome shotgun sequence of Vibrio inusitatus NBRC 102082.</title>
        <authorList>
            <person name="Hosoyama A."/>
            <person name="Uohara A."/>
            <person name="Ohji S."/>
            <person name="Ichikawa N."/>
        </authorList>
    </citation>
    <scope>NUCLEOTIDE SEQUENCE [LARGE SCALE GENOMIC DNA]</scope>
    <source>
        <strain evidence="2 3">NBRC 102082</strain>
    </source>
</reference>
<protein>
    <submittedName>
        <fullName evidence="2">Uncharacterized protein</fullName>
    </submittedName>
</protein>
<dbReference type="EMBL" id="BJLF01000014">
    <property type="protein sequence ID" value="GEA51927.1"/>
    <property type="molecule type" value="Genomic_DNA"/>
</dbReference>
<evidence type="ECO:0000313" key="2">
    <source>
        <dbReference type="EMBL" id="GEA51927.1"/>
    </source>
</evidence>